<dbReference type="RefSeq" id="WP_157884415.1">
    <property type="nucleotide sequence ID" value="NZ_JBJXVJ010000005.1"/>
</dbReference>
<dbReference type="Proteomes" id="UP001634154">
    <property type="component" value="Unassembled WGS sequence"/>
</dbReference>
<protein>
    <recommendedName>
        <fullName evidence="4">Bacteriocin</fullName>
    </recommendedName>
</protein>
<evidence type="ECO:0000313" key="3">
    <source>
        <dbReference type="Proteomes" id="UP001634154"/>
    </source>
</evidence>
<reference evidence="2 3" key="1">
    <citation type="submission" date="2024-12" db="EMBL/GenBank/DDBJ databases">
        <title>Draft genome sequence of Chryseobacterium kwangjuense AG447.</title>
        <authorList>
            <person name="Cheptsov V.S."/>
            <person name="Belov A."/>
            <person name="Zavarzina A.G."/>
        </authorList>
    </citation>
    <scope>NUCLEOTIDE SEQUENCE [LARGE SCALE GENOMIC DNA]</scope>
    <source>
        <strain evidence="2 3">AG447</strain>
    </source>
</reference>
<sequence>MNKTNSMLKNAKKLGREEQKSIVGSGINRPRYCCEWDENGNCYIWTCGNCMCP</sequence>
<feature type="region of interest" description="Disordered" evidence="1">
    <location>
        <begin position="1"/>
        <end position="20"/>
    </location>
</feature>
<evidence type="ECO:0000256" key="1">
    <source>
        <dbReference type="SAM" id="MobiDB-lite"/>
    </source>
</evidence>
<organism evidence="2 3">
    <name type="scientific">Chryseobacterium kwangjuense</name>
    <dbReference type="NCBI Taxonomy" id="267125"/>
    <lineage>
        <taxon>Bacteria</taxon>
        <taxon>Pseudomonadati</taxon>
        <taxon>Bacteroidota</taxon>
        <taxon>Flavobacteriia</taxon>
        <taxon>Flavobacteriales</taxon>
        <taxon>Weeksellaceae</taxon>
        <taxon>Chryseobacterium group</taxon>
        <taxon>Chryseobacterium</taxon>
    </lineage>
</organism>
<comment type="caution">
    <text evidence="2">The sequence shown here is derived from an EMBL/GenBank/DDBJ whole genome shotgun (WGS) entry which is preliminary data.</text>
</comment>
<keyword evidence="3" id="KW-1185">Reference proteome</keyword>
<gene>
    <name evidence="2" type="ORF">ACKW6Q_20950</name>
</gene>
<dbReference type="EMBL" id="JBJXVJ010000005">
    <property type="protein sequence ID" value="MFN1219443.1"/>
    <property type="molecule type" value="Genomic_DNA"/>
</dbReference>
<name>A0ABW9KAM8_9FLAO</name>
<evidence type="ECO:0000313" key="2">
    <source>
        <dbReference type="EMBL" id="MFN1219443.1"/>
    </source>
</evidence>
<accession>A0ABW9KAM8</accession>
<proteinExistence type="predicted"/>
<evidence type="ECO:0008006" key="4">
    <source>
        <dbReference type="Google" id="ProtNLM"/>
    </source>
</evidence>